<dbReference type="PANTHER" id="PTHR43343:SF3">
    <property type="entry name" value="PROTEASE DO-LIKE 8, CHLOROPLASTIC"/>
    <property type="match status" value="1"/>
</dbReference>
<protein>
    <submittedName>
        <fullName evidence="6">DegP2 peptidase. Serine peptidase. MEROPS family S01B</fullName>
    </submittedName>
</protein>
<dbReference type="Gene3D" id="2.40.10.10">
    <property type="entry name" value="Trypsin-like serine proteases"/>
    <property type="match status" value="2"/>
</dbReference>
<dbReference type="CDD" id="cd06779">
    <property type="entry name" value="cpPDZ_Deg_HtrA-like"/>
    <property type="match status" value="1"/>
</dbReference>
<organism evidence="6 7">
    <name type="scientific">Tropicimonas sediminicola</name>
    <dbReference type="NCBI Taxonomy" id="1031541"/>
    <lineage>
        <taxon>Bacteria</taxon>
        <taxon>Pseudomonadati</taxon>
        <taxon>Pseudomonadota</taxon>
        <taxon>Alphaproteobacteria</taxon>
        <taxon>Rhodobacterales</taxon>
        <taxon>Roseobacteraceae</taxon>
        <taxon>Tropicimonas</taxon>
    </lineage>
</organism>
<gene>
    <name evidence="6" type="ORF">SAMN05421757_101714</name>
</gene>
<evidence type="ECO:0000256" key="4">
    <source>
        <dbReference type="SAM" id="SignalP"/>
    </source>
</evidence>
<dbReference type="InterPro" id="IPR043504">
    <property type="entry name" value="Peptidase_S1_PA_chymotrypsin"/>
</dbReference>
<evidence type="ECO:0000256" key="3">
    <source>
        <dbReference type="ARBA" id="ARBA00022801"/>
    </source>
</evidence>
<feature type="chain" id="PRO_5012624741" evidence="4">
    <location>
        <begin position="29"/>
        <end position="369"/>
    </location>
</feature>
<keyword evidence="3" id="KW-0378">Hydrolase</keyword>
<dbReference type="AlphaFoldDB" id="A0A239D9M3"/>
<dbReference type="Gene3D" id="2.30.42.10">
    <property type="match status" value="1"/>
</dbReference>
<dbReference type="InterPro" id="IPR051201">
    <property type="entry name" value="Chloro_Bact_Ser_Proteases"/>
</dbReference>
<reference evidence="6 7" key="1">
    <citation type="submission" date="2017-06" db="EMBL/GenBank/DDBJ databases">
        <authorList>
            <person name="Kim H.J."/>
            <person name="Triplett B.A."/>
        </authorList>
    </citation>
    <scope>NUCLEOTIDE SEQUENCE [LARGE SCALE GENOMIC DNA]</scope>
    <source>
        <strain evidence="6 7">DSM 29339</strain>
    </source>
</reference>
<evidence type="ECO:0000256" key="2">
    <source>
        <dbReference type="ARBA" id="ARBA00022670"/>
    </source>
</evidence>
<dbReference type="EMBL" id="FZOY01000001">
    <property type="protein sequence ID" value="SNS28999.1"/>
    <property type="molecule type" value="Genomic_DNA"/>
</dbReference>
<dbReference type="PANTHER" id="PTHR43343">
    <property type="entry name" value="PEPTIDASE S12"/>
    <property type="match status" value="1"/>
</dbReference>
<dbReference type="InterPro" id="IPR001940">
    <property type="entry name" value="Peptidase_S1C"/>
</dbReference>
<accession>A0A239D9M3</accession>
<dbReference type="InterPro" id="IPR001478">
    <property type="entry name" value="PDZ"/>
</dbReference>
<dbReference type="SUPFAM" id="SSF50494">
    <property type="entry name" value="Trypsin-like serine proteases"/>
    <property type="match status" value="1"/>
</dbReference>
<feature type="signal peptide" evidence="4">
    <location>
        <begin position="1"/>
        <end position="28"/>
    </location>
</feature>
<dbReference type="PRINTS" id="PR00834">
    <property type="entry name" value="PROTEASES2C"/>
</dbReference>
<keyword evidence="7" id="KW-1185">Reference proteome</keyword>
<proteinExistence type="inferred from homology"/>
<feature type="domain" description="PDZ" evidence="5">
    <location>
        <begin position="255"/>
        <end position="345"/>
    </location>
</feature>
<dbReference type="GO" id="GO:0006508">
    <property type="term" value="P:proteolysis"/>
    <property type="evidence" value="ECO:0007669"/>
    <property type="project" value="UniProtKB-KW"/>
</dbReference>
<dbReference type="GO" id="GO:0004252">
    <property type="term" value="F:serine-type endopeptidase activity"/>
    <property type="evidence" value="ECO:0007669"/>
    <property type="project" value="InterPro"/>
</dbReference>
<sequence>MFGSVSRDLACAIALASLVNLIPAPPLAASEPDCAMTPPEIYDTLSTSIVQVVSFGVDPHRVAARVRAGTGSGVVLGELYVITNYHVVHGSEMILVNYGSGVLSAEVFAMDPALDVAILELEDFMPYEYEFDLASYPDLKVGQMVHAIAFPLGLRQSMSSGIISALDIKIPLNTISWTTQYIQTDAAISPGSSGGGLFDSCGRLVGLITLRSNHPQAENIGYALPVNTVKDLVVELMDSGKVTRAWHGLYGQMMSPLLARMMPRTPPPPETGFLVETVEPGSAADVAGLRGGYFPVLWGNAEMVLGGDIILEVDGEAVTSLDLALDIVRSLEVGDSVSVTYWRDGEIHETVATLPERPAHPADLWPGPR</sequence>
<dbReference type="SMART" id="SM00228">
    <property type="entry name" value="PDZ"/>
    <property type="match status" value="1"/>
</dbReference>
<dbReference type="OrthoDB" id="7358927at2"/>
<evidence type="ECO:0000259" key="5">
    <source>
        <dbReference type="SMART" id="SM00228"/>
    </source>
</evidence>
<keyword evidence="2" id="KW-0645">Protease</keyword>
<comment type="similarity">
    <text evidence="1">Belongs to the peptidase S1C family.</text>
</comment>
<dbReference type="Pfam" id="PF13180">
    <property type="entry name" value="PDZ_2"/>
    <property type="match status" value="1"/>
</dbReference>
<evidence type="ECO:0000313" key="6">
    <source>
        <dbReference type="EMBL" id="SNS28999.1"/>
    </source>
</evidence>
<dbReference type="Pfam" id="PF13365">
    <property type="entry name" value="Trypsin_2"/>
    <property type="match status" value="1"/>
</dbReference>
<dbReference type="Proteomes" id="UP000198426">
    <property type="component" value="Unassembled WGS sequence"/>
</dbReference>
<dbReference type="InterPro" id="IPR036034">
    <property type="entry name" value="PDZ_sf"/>
</dbReference>
<evidence type="ECO:0000256" key="1">
    <source>
        <dbReference type="ARBA" id="ARBA00010541"/>
    </source>
</evidence>
<evidence type="ECO:0000313" key="7">
    <source>
        <dbReference type="Proteomes" id="UP000198426"/>
    </source>
</evidence>
<dbReference type="SUPFAM" id="SSF50156">
    <property type="entry name" value="PDZ domain-like"/>
    <property type="match status" value="1"/>
</dbReference>
<dbReference type="InterPro" id="IPR009003">
    <property type="entry name" value="Peptidase_S1_PA"/>
</dbReference>
<keyword evidence="4" id="KW-0732">Signal</keyword>
<name>A0A239D9M3_9RHOB</name>